<organism evidence="3 4">
    <name type="scientific">Variovorax terrae</name>
    <dbReference type="NCBI Taxonomy" id="2923278"/>
    <lineage>
        <taxon>Bacteria</taxon>
        <taxon>Pseudomonadati</taxon>
        <taxon>Pseudomonadota</taxon>
        <taxon>Betaproteobacteria</taxon>
        <taxon>Burkholderiales</taxon>
        <taxon>Comamonadaceae</taxon>
        <taxon>Variovorax</taxon>
    </lineage>
</organism>
<keyword evidence="1" id="KW-0456">Lyase</keyword>
<evidence type="ECO:0000256" key="1">
    <source>
        <dbReference type="ARBA" id="ARBA00023239"/>
    </source>
</evidence>
<dbReference type="Gene3D" id="3.50.30.10">
    <property type="entry name" value="Phosphohistidine domain"/>
    <property type="match status" value="1"/>
</dbReference>
<proteinExistence type="predicted"/>
<sequence length="157" mass="17009">MSTTRYQSRHAMGRRVIGQALVAHDGLSARYDLNRLQGVFSRPAHKLVGQSYVDKILVLDTAKGGVATAWMLHEMRSRNMVPSAIVFNTVNTILAQGAALGDVTMLAGFDVDITAQIPHGAMVEVDPDTFTIRVLDPSEYPAEAPGAPDTRKIHGLL</sequence>
<dbReference type="Proteomes" id="UP001139447">
    <property type="component" value="Unassembled WGS sequence"/>
</dbReference>
<dbReference type="AlphaFoldDB" id="A0A9X2AQK9"/>
<feature type="domain" description="Phosphomevalonate dehydratase small subunit-like" evidence="2">
    <location>
        <begin position="27"/>
        <end position="105"/>
    </location>
</feature>
<gene>
    <name evidence="3" type="ORF">MMF98_15775</name>
</gene>
<evidence type="ECO:0000259" key="2">
    <source>
        <dbReference type="Pfam" id="PF01989"/>
    </source>
</evidence>
<reference evidence="3" key="1">
    <citation type="submission" date="2022-03" db="EMBL/GenBank/DDBJ databases">
        <authorList>
            <person name="Woo C.Y."/>
        </authorList>
    </citation>
    <scope>NUCLEOTIDE SEQUENCE</scope>
    <source>
        <strain evidence="3">CYS-02</strain>
    </source>
</reference>
<dbReference type="EMBL" id="JALGBI010000002">
    <property type="protein sequence ID" value="MCJ0764677.1"/>
    <property type="molecule type" value="Genomic_DNA"/>
</dbReference>
<accession>A0A9X2AQK9</accession>
<evidence type="ECO:0000313" key="4">
    <source>
        <dbReference type="Proteomes" id="UP001139447"/>
    </source>
</evidence>
<dbReference type="RefSeq" id="WP_243307583.1">
    <property type="nucleotide sequence ID" value="NZ_JALGBI010000002.1"/>
</dbReference>
<dbReference type="GO" id="GO:0016829">
    <property type="term" value="F:lyase activity"/>
    <property type="evidence" value="ECO:0007669"/>
    <property type="project" value="UniProtKB-KW"/>
</dbReference>
<evidence type="ECO:0000313" key="3">
    <source>
        <dbReference type="EMBL" id="MCJ0764677.1"/>
    </source>
</evidence>
<dbReference type="Pfam" id="PF01989">
    <property type="entry name" value="AcnX_swivel_put"/>
    <property type="match status" value="1"/>
</dbReference>
<keyword evidence="4" id="KW-1185">Reference proteome</keyword>
<protein>
    <submittedName>
        <fullName evidence="3">DUF126 domain-containing protein</fullName>
    </submittedName>
</protein>
<comment type="caution">
    <text evidence="3">The sequence shown here is derived from an EMBL/GenBank/DDBJ whole genome shotgun (WGS) entry which is preliminary data.</text>
</comment>
<dbReference type="SUPFAM" id="SSF52016">
    <property type="entry name" value="LeuD/IlvD-like"/>
    <property type="match status" value="1"/>
</dbReference>
<name>A0A9X2AQK9_9BURK</name>
<dbReference type="InterPro" id="IPR002840">
    <property type="entry name" value="PMDh-S-like_dom"/>
</dbReference>